<accession>A0A7J6MHC9</accession>
<dbReference type="OrthoDB" id="443404at2759"/>
<sequence>MSDTRTNEDTLVGEINTSSAAERLSPGLTRQVLSFCEANPEGSDKLMATLASQQRYDVLDRLCTRGAVDAVAKTLARTGGVLRLSAHNTRRCAEIYLLHYDGDDTLASLIGAGFSELATAHPTTAQYFQSSVWQQNALTTEQAVALADYGGPDVFLPALGKLWSGPLLPVMNTMAITVAIATLLRYRPGPVDEEVSQSLLDGVHNRLSNADPDQRAMAMALMEVVARKVWATNSRVFPDSPGPEIGFDSWCTVWKAGMGEEWSDHQSTDEAHKTTATPSREEEPQAHMPQIKSRLVEALADFEPLPALRSASEPARSDAGEQGAWLAACDTKLAAPTTNEPVDTVDGNLPGNVTLGNLVIARASSHEGPLEERLRIESALSLLPAAINKASAAELRRVGPTTIYNLITHSHNVDSDSTHNTARHLAGRVVAKDCLENPEESKCLRYVLQCVEKADWAVGTRAEALKVLVEASTVLAGRDNHKSNEESEKTVGRSLPENRTRRRMCLKEFKESGKKSNRWSQGQASDEPTVIENRFVSQWLPRFIHPVLAYSQSKRCQDQPVLLAEALRTASLFLQSAGASGRSSPFRQQIVEETIDVVQCYVSHQEATVRKACMMLSTCVFPLVDPSELDENRSAFLRFYMNRASLAEPDDRTREQAQRLRDLVN</sequence>
<dbReference type="SUPFAM" id="SSF48371">
    <property type="entry name" value="ARM repeat"/>
    <property type="match status" value="1"/>
</dbReference>
<dbReference type="EMBL" id="JAAPAO010000149">
    <property type="protein sequence ID" value="KAF4670600.1"/>
    <property type="molecule type" value="Genomic_DNA"/>
</dbReference>
<gene>
    <name evidence="2" type="ORF">FOL47_001923</name>
</gene>
<dbReference type="GO" id="GO:0005829">
    <property type="term" value="C:cytosol"/>
    <property type="evidence" value="ECO:0007669"/>
    <property type="project" value="TreeGrafter"/>
</dbReference>
<dbReference type="GO" id="GO:0051083">
    <property type="term" value="P:'de novo' cotranslational protein folding"/>
    <property type="evidence" value="ECO:0007669"/>
    <property type="project" value="TreeGrafter"/>
</dbReference>
<dbReference type="InterPro" id="IPR051970">
    <property type="entry name" value="TEL2_Regulation"/>
</dbReference>
<name>A0A7J6MHC9_PERCH</name>
<dbReference type="InterPro" id="IPR016024">
    <property type="entry name" value="ARM-type_fold"/>
</dbReference>
<comment type="caution">
    <text evidence="2">The sequence shown here is derived from an EMBL/GenBank/DDBJ whole genome shotgun (WGS) entry which is preliminary data.</text>
</comment>
<evidence type="ECO:0000313" key="2">
    <source>
        <dbReference type="EMBL" id="KAF4670600.1"/>
    </source>
</evidence>
<protein>
    <submittedName>
        <fullName evidence="2">Uncharacterized protein</fullName>
    </submittedName>
</protein>
<proteinExistence type="predicted"/>
<evidence type="ECO:0000256" key="1">
    <source>
        <dbReference type="SAM" id="MobiDB-lite"/>
    </source>
</evidence>
<organism evidence="2 3">
    <name type="scientific">Perkinsus chesapeaki</name>
    <name type="common">Clam parasite</name>
    <name type="synonym">Perkinsus andrewsi</name>
    <dbReference type="NCBI Taxonomy" id="330153"/>
    <lineage>
        <taxon>Eukaryota</taxon>
        <taxon>Sar</taxon>
        <taxon>Alveolata</taxon>
        <taxon>Perkinsozoa</taxon>
        <taxon>Perkinsea</taxon>
        <taxon>Perkinsida</taxon>
        <taxon>Perkinsidae</taxon>
        <taxon>Perkinsus</taxon>
    </lineage>
</organism>
<keyword evidence="3" id="KW-1185">Reference proteome</keyword>
<dbReference type="PANTHER" id="PTHR15830">
    <property type="entry name" value="TELOMERE LENGTH REGULATION PROTEIN TEL2 FAMILY MEMBER"/>
    <property type="match status" value="1"/>
</dbReference>
<dbReference type="GO" id="GO:0051879">
    <property type="term" value="F:Hsp90 protein binding"/>
    <property type="evidence" value="ECO:0007669"/>
    <property type="project" value="TreeGrafter"/>
</dbReference>
<dbReference type="Proteomes" id="UP000591131">
    <property type="component" value="Unassembled WGS sequence"/>
</dbReference>
<reference evidence="2 3" key="1">
    <citation type="submission" date="2020-04" db="EMBL/GenBank/DDBJ databases">
        <title>Perkinsus chesapeaki whole genome sequence.</title>
        <authorList>
            <person name="Bogema D.R."/>
        </authorList>
    </citation>
    <scope>NUCLEOTIDE SEQUENCE [LARGE SCALE GENOMIC DNA]</scope>
    <source>
        <strain evidence="2">ATCC PRA-425</strain>
    </source>
</reference>
<dbReference type="GO" id="GO:0042162">
    <property type="term" value="F:telomeric DNA binding"/>
    <property type="evidence" value="ECO:0007669"/>
    <property type="project" value="TreeGrafter"/>
</dbReference>
<feature type="region of interest" description="Disordered" evidence="1">
    <location>
        <begin position="261"/>
        <end position="288"/>
    </location>
</feature>
<feature type="compositionally biased region" description="Basic and acidic residues" evidence="1">
    <location>
        <begin position="262"/>
        <end position="285"/>
    </location>
</feature>
<dbReference type="AlphaFoldDB" id="A0A7J6MHC9"/>
<evidence type="ECO:0000313" key="3">
    <source>
        <dbReference type="Proteomes" id="UP000591131"/>
    </source>
</evidence>
<dbReference type="PANTHER" id="PTHR15830:SF10">
    <property type="entry name" value="TELOMERE LENGTH REGULATION PROTEIN TEL2 HOMOLOG"/>
    <property type="match status" value="1"/>
</dbReference>